<evidence type="ECO:0000259" key="5">
    <source>
        <dbReference type="PROSITE" id="PS50850"/>
    </source>
</evidence>
<feature type="transmembrane region" description="Helical" evidence="4">
    <location>
        <begin position="103"/>
        <end position="126"/>
    </location>
</feature>
<feature type="transmembrane region" description="Helical" evidence="4">
    <location>
        <begin position="344"/>
        <end position="367"/>
    </location>
</feature>
<feature type="transmembrane region" description="Helical" evidence="4">
    <location>
        <begin position="77"/>
        <end position="97"/>
    </location>
</feature>
<dbReference type="RefSeq" id="WP_131570720.1">
    <property type="nucleotide sequence ID" value="NZ_JAINFK010000007.1"/>
</dbReference>
<sequence>MRFVNFLVNNARWVAGGFLLTFFSSFGQTFFIALSAGDIRAEYDLSHGGFGMLYMFATLASALTLPRLGKTVDTFRVVHVLALTAPMLALACFALAFSNSLVLLAVAIYGLRLFGQGMMTHIAMTAMGKWFAAQRGRAVSFSAIGVNFGEALFPLAFVLVAGLIGWRNSWVAAGLVLLLVAFPAIFALMRVEREPQSVVANINAPPVHNWTRSEVLRDPFFYVLLTGVLAPPFIGTTIFFHQVYLVELRGWSQEAFAASFVLMSSMTVIFALVCGHLVDRFSALRLLPFFLIPLAVACITLAAVTEQYGVFFFMALLGLSYGFSGTLFGAVWPEVYGIAHLGSIRSMIVAVMVFMTAVGPGLTGTLIDMGVPYSGQILAFGVYCLMASVVLFAASARLRARLRGSVAIAGAQG</sequence>
<feature type="transmembrane region" description="Helical" evidence="4">
    <location>
        <begin position="45"/>
        <end position="65"/>
    </location>
</feature>
<evidence type="ECO:0000256" key="1">
    <source>
        <dbReference type="ARBA" id="ARBA00022692"/>
    </source>
</evidence>
<feature type="transmembrane region" description="Helical" evidence="4">
    <location>
        <begin position="220"/>
        <end position="243"/>
    </location>
</feature>
<dbReference type="InterPro" id="IPR050327">
    <property type="entry name" value="Proton-linked_MCT"/>
</dbReference>
<reference evidence="6 7" key="1">
    <citation type="journal article" date="2015" name="Antonie Van Leeuwenhoek">
        <title>Oricola cellulosilytica gen. nov., sp. nov., a cellulose-degrading bacterium of the family Phyllobacteriaceae isolated from surface seashore water, and emended descriptions of Mesorhizobium loti and Phyllobacterium myrsinacearum.</title>
        <authorList>
            <person name="Hameed A."/>
            <person name="Shahina M."/>
            <person name="Lai W.A."/>
            <person name="Lin S.Y."/>
            <person name="Young L.S."/>
            <person name="Liu Y.C."/>
            <person name="Hsu Y.H."/>
            <person name="Young C.C."/>
        </authorList>
    </citation>
    <scope>NUCLEOTIDE SEQUENCE [LARGE SCALE GENOMIC DNA]</scope>
    <source>
        <strain evidence="6 7">KCTC 52183</strain>
    </source>
</reference>
<evidence type="ECO:0000256" key="4">
    <source>
        <dbReference type="SAM" id="Phobius"/>
    </source>
</evidence>
<feature type="transmembrane region" description="Helical" evidence="4">
    <location>
        <begin position="138"/>
        <end position="164"/>
    </location>
</feature>
<dbReference type="InterPro" id="IPR020846">
    <property type="entry name" value="MFS_dom"/>
</dbReference>
<feature type="transmembrane region" description="Helical" evidence="4">
    <location>
        <begin position="255"/>
        <end position="274"/>
    </location>
</feature>
<protein>
    <submittedName>
        <fullName evidence="6">MFS transporter</fullName>
    </submittedName>
</protein>
<dbReference type="PROSITE" id="PS50850">
    <property type="entry name" value="MFS"/>
    <property type="match status" value="1"/>
</dbReference>
<feature type="transmembrane region" description="Helical" evidence="4">
    <location>
        <begin position="310"/>
        <end position="332"/>
    </location>
</feature>
<dbReference type="InterPro" id="IPR036259">
    <property type="entry name" value="MFS_trans_sf"/>
</dbReference>
<evidence type="ECO:0000256" key="2">
    <source>
        <dbReference type="ARBA" id="ARBA00022989"/>
    </source>
</evidence>
<organism evidence="6 7">
    <name type="scientific">Oricola cellulosilytica</name>
    <dbReference type="NCBI Taxonomy" id="1429082"/>
    <lineage>
        <taxon>Bacteria</taxon>
        <taxon>Pseudomonadati</taxon>
        <taxon>Pseudomonadota</taxon>
        <taxon>Alphaproteobacteria</taxon>
        <taxon>Hyphomicrobiales</taxon>
        <taxon>Ahrensiaceae</taxon>
        <taxon>Oricola</taxon>
    </lineage>
</organism>
<evidence type="ECO:0000256" key="3">
    <source>
        <dbReference type="ARBA" id="ARBA00023136"/>
    </source>
</evidence>
<dbReference type="GO" id="GO:0022857">
    <property type="term" value="F:transmembrane transporter activity"/>
    <property type="evidence" value="ECO:0007669"/>
    <property type="project" value="InterPro"/>
</dbReference>
<dbReference type="OrthoDB" id="1404228at2"/>
<evidence type="ECO:0000313" key="7">
    <source>
        <dbReference type="Proteomes" id="UP000291301"/>
    </source>
</evidence>
<keyword evidence="1 4" id="KW-0812">Transmembrane</keyword>
<keyword evidence="2 4" id="KW-1133">Transmembrane helix</keyword>
<evidence type="ECO:0000313" key="6">
    <source>
        <dbReference type="EMBL" id="TCD11795.1"/>
    </source>
</evidence>
<keyword evidence="3 4" id="KW-0472">Membrane</keyword>
<dbReference type="EMBL" id="SJST01000008">
    <property type="protein sequence ID" value="TCD11795.1"/>
    <property type="molecule type" value="Genomic_DNA"/>
</dbReference>
<feature type="transmembrane region" description="Helical" evidence="4">
    <location>
        <begin position="170"/>
        <end position="189"/>
    </location>
</feature>
<keyword evidence="7" id="KW-1185">Reference proteome</keyword>
<feature type="transmembrane region" description="Helical" evidence="4">
    <location>
        <begin position="373"/>
        <end position="394"/>
    </location>
</feature>
<gene>
    <name evidence="6" type="ORF">E0D97_15760</name>
</gene>
<feature type="transmembrane region" description="Helical" evidence="4">
    <location>
        <begin position="286"/>
        <end position="304"/>
    </location>
</feature>
<dbReference type="PANTHER" id="PTHR11360">
    <property type="entry name" value="MONOCARBOXYLATE TRANSPORTER"/>
    <property type="match status" value="1"/>
</dbReference>
<dbReference type="SUPFAM" id="SSF103473">
    <property type="entry name" value="MFS general substrate transporter"/>
    <property type="match status" value="1"/>
</dbReference>
<dbReference type="Pfam" id="PF07690">
    <property type="entry name" value="MFS_1"/>
    <property type="match status" value="1"/>
</dbReference>
<proteinExistence type="predicted"/>
<dbReference type="Gene3D" id="1.20.1250.20">
    <property type="entry name" value="MFS general substrate transporter like domains"/>
    <property type="match status" value="2"/>
</dbReference>
<name>A0A4R0PAA1_9HYPH</name>
<dbReference type="PANTHER" id="PTHR11360:SF308">
    <property type="entry name" value="BLL3089 PROTEIN"/>
    <property type="match status" value="1"/>
</dbReference>
<feature type="transmembrane region" description="Helical" evidence="4">
    <location>
        <begin position="12"/>
        <end position="33"/>
    </location>
</feature>
<feature type="domain" description="Major facilitator superfamily (MFS) profile" evidence="5">
    <location>
        <begin position="13"/>
        <end position="399"/>
    </location>
</feature>
<accession>A0A4R0PAA1</accession>
<comment type="caution">
    <text evidence="6">The sequence shown here is derived from an EMBL/GenBank/DDBJ whole genome shotgun (WGS) entry which is preliminary data.</text>
</comment>
<dbReference type="Proteomes" id="UP000291301">
    <property type="component" value="Unassembled WGS sequence"/>
</dbReference>
<dbReference type="AlphaFoldDB" id="A0A4R0PAA1"/>
<dbReference type="InterPro" id="IPR011701">
    <property type="entry name" value="MFS"/>
</dbReference>